<dbReference type="SUPFAM" id="SSF46894">
    <property type="entry name" value="C-terminal effector domain of the bipartite response regulators"/>
    <property type="match status" value="1"/>
</dbReference>
<keyword evidence="3" id="KW-0804">Transcription</keyword>
<organism evidence="4 5">
    <name type="scientific">Eggerthella guodeyinii</name>
    <dbReference type="NCBI Taxonomy" id="2690837"/>
    <lineage>
        <taxon>Bacteria</taxon>
        <taxon>Bacillati</taxon>
        <taxon>Actinomycetota</taxon>
        <taxon>Coriobacteriia</taxon>
        <taxon>Eggerthellales</taxon>
        <taxon>Eggerthellaceae</taxon>
        <taxon>Eggerthella</taxon>
    </lineage>
</organism>
<sequence>MGIEEARTASGEAGTGELPDHVNAPTSISFRESLPKPFSRFAGYAFVQCWVLVIGSGRFLSAEASSPQQFWELAFFSLALILFIVAAVLLAPVIRPLSRRRDLGIAFACLGALGAALTHQAFRAFFPPPLVWVGDACLAACAVWLSLAWQEYFATQGARSATLGFAVTGMVGTALFCLISIMPSVAQAACSIALPFAGLLTLRPHRGARFFTTNERIVTVRSLCAGIVRDCSPRLMTIVCLVSFGFGLLGAVAARQTLVAPSASWVHLALNLSGSCVVVLCVVHFVRSIDVVKVFSAAIAVSALSVALSNGSSGLLMDAAVFLSACAGNLAFFVAWLAMVERSRSRRLPSVALVASLWAANQVGQFAGQVTAEVWPFGAALAGQLVLCALIAASLLLVGLNGLLVLSVEALDGAEETPMGRKVLHVAEACGLTPRETEILGFWATGHNSSYIAELLHISRSTIKTHVTHIYQKTGTSNKEELIGLLETKA</sequence>
<dbReference type="InterPro" id="IPR000792">
    <property type="entry name" value="Tscrpt_reg_LuxR_C"/>
</dbReference>
<dbReference type="SMART" id="SM00421">
    <property type="entry name" value="HTH_LUXR"/>
    <property type="match status" value="1"/>
</dbReference>
<dbReference type="PANTHER" id="PTHR44688">
    <property type="entry name" value="DNA-BINDING TRANSCRIPTIONAL ACTIVATOR DEVR_DOSR"/>
    <property type="match status" value="1"/>
</dbReference>
<dbReference type="KEGG" id="egd:GS424_005145"/>
<dbReference type="PANTHER" id="PTHR44688:SF16">
    <property type="entry name" value="DNA-BINDING TRANSCRIPTIONAL ACTIVATOR DEVR_DOSR"/>
    <property type="match status" value="1"/>
</dbReference>
<dbReference type="AlphaFoldDB" id="A0A6L7IUY1"/>
<dbReference type="PROSITE" id="PS50043">
    <property type="entry name" value="HTH_LUXR_2"/>
    <property type="match status" value="1"/>
</dbReference>
<gene>
    <name evidence="4" type="ORF">GS424_005145</name>
</gene>
<dbReference type="EMBL" id="CP063310">
    <property type="protein sequence ID" value="QOS69233.1"/>
    <property type="molecule type" value="Genomic_DNA"/>
</dbReference>
<evidence type="ECO:0000256" key="1">
    <source>
        <dbReference type="ARBA" id="ARBA00023015"/>
    </source>
</evidence>
<dbReference type="PRINTS" id="PR00038">
    <property type="entry name" value="HTHLUXR"/>
</dbReference>
<evidence type="ECO:0000256" key="3">
    <source>
        <dbReference type="ARBA" id="ARBA00023163"/>
    </source>
</evidence>
<keyword evidence="2" id="KW-0238">DNA-binding</keyword>
<dbReference type="GO" id="GO:0003677">
    <property type="term" value="F:DNA binding"/>
    <property type="evidence" value="ECO:0007669"/>
    <property type="project" value="UniProtKB-KW"/>
</dbReference>
<dbReference type="GO" id="GO:0006355">
    <property type="term" value="P:regulation of DNA-templated transcription"/>
    <property type="evidence" value="ECO:0007669"/>
    <property type="project" value="InterPro"/>
</dbReference>
<dbReference type="Gene3D" id="1.10.10.10">
    <property type="entry name" value="Winged helix-like DNA-binding domain superfamily/Winged helix DNA-binding domain"/>
    <property type="match status" value="1"/>
</dbReference>
<proteinExistence type="predicted"/>
<keyword evidence="1" id="KW-0805">Transcription regulation</keyword>
<accession>A0A6L7IUY1</accession>
<dbReference type="Proteomes" id="UP000478463">
    <property type="component" value="Chromosome"/>
</dbReference>
<dbReference type="InterPro" id="IPR036388">
    <property type="entry name" value="WH-like_DNA-bd_sf"/>
</dbReference>
<dbReference type="InterPro" id="IPR016032">
    <property type="entry name" value="Sig_transdc_resp-reg_C-effctor"/>
</dbReference>
<evidence type="ECO:0000313" key="4">
    <source>
        <dbReference type="EMBL" id="QOS69233.1"/>
    </source>
</evidence>
<evidence type="ECO:0000313" key="5">
    <source>
        <dbReference type="Proteomes" id="UP000478463"/>
    </source>
</evidence>
<name>A0A6L7IUY1_9ACTN</name>
<dbReference type="CDD" id="cd06170">
    <property type="entry name" value="LuxR_C_like"/>
    <property type="match status" value="1"/>
</dbReference>
<dbReference type="PROSITE" id="PS00622">
    <property type="entry name" value="HTH_LUXR_1"/>
    <property type="match status" value="1"/>
</dbReference>
<reference evidence="4 5" key="1">
    <citation type="submission" date="2020-10" db="EMBL/GenBank/DDBJ databases">
        <title>Eggerthella sp. nov., isolated from human feces.</title>
        <authorList>
            <person name="Yajun G."/>
        </authorList>
    </citation>
    <scope>NUCLEOTIDE SEQUENCE [LARGE SCALE GENOMIC DNA]</scope>
    <source>
        <strain evidence="4 5">HF-1101</strain>
    </source>
</reference>
<dbReference type="Pfam" id="PF00196">
    <property type="entry name" value="GerE"/>
    <property type="match status" value="1"/>
</dbReference>
<protein>
    <submittedName>
        <fullName evidence="4">Helix-turn-helix transcriptional regulator</fullName>
    </submittedName>
</protein>
<evidence type="ECO:0000256" key="2">
    <source>
        <dbReference type="ARBA" id="ARBA00023125"/>
    </source>
</evidence>
<dbReference type="RefSeq" id="WP_160943137.1">
    <property type="nucleotide sequence ID" value="NZ_CP063310.1"/>
</dbReference>